<dbReference type="Pfam" id="PF22398">
    <property type="entry name" value="DUF6978"/>
    <property type="match status" value="1"/>
</dbReference>
<evidence type="ECO:0000313" key="1">
    <source>
        <dbReference type="EMBL" id="MFG6273941.1"/>
    </source>
</evidence>
<gene>
    <name evidence="1" type="ORF">ACGTZG_12175</name>
</gene>
<organism evidence="1 2">
    <name type="scientific">Megasphaera hexanoica</name>
    <dbReference type="NCBI Taxonomy" id="1675036"/>
    <lineage>
        <taxon>Bacteria</taxon>
        <taxon>Bacillati</taxon>
        <taxon>Bacillota</taxon>
        <taxon>Negativicutes</taxon>
        <taxon>Veillonellales</taxon>
        <taxon>Veillonellaceae</taxon>
        <taxon>Megasphaera</taxon>
    </lineage>
</organism>
<dbReference type="EMBL" id="JBIEKR010000012">
    <property type="protein sequence ID" value="MFG6273941.1"/>
    <property type="molecule type" value="Genomic_DNA"/>
</dbReference>
<protein>
    <submittedName>
        <fullName evidence="1">DUF6978 family protein</fullName>
    </submittedName>
</protein>
<reference evidence="1 2" key="1">
    <citation type="submission" date="2024-10" db="EMBL/GenBank/DDBJ databases">
        <authorList>
            <person name="Sang B.-I."/>
            <person name="Prabhaharan D."/>
        </authorList>
    </citation>
    <scope>NUCLEOTIDE SEQUENCE [LARGE SCALE GENOMIC DNA]</scope>
    <source>
        <strain evidence="1 2">MH</strain>
    </source>
</reference>
<comment type="caution">
    <text evidence="1">The sequence shown here is derived from an EMBL/GenBank/DDBJ whole genome shotgun (WGS) entry which is preliminary data.</text>
</comment>
<dbReference type="RefSeq" id="WP_113855526.1">
    <property type="nucleotide sequence ID" value="NZ_CP011940.1"/>
</dbReference>
<sequence length="158" mass="18378">MDEETIDITAILNEEKRFVDDHAEFPSLHEAIKLSGIGQVTQYEYLIDINRKYCQLNRITYHQRVFTNTTIIRFDSDTKPHQNPDGKKIDGTHIHVYRHGFGDSWAYELNDPVLRRIWPGFDFSALTQGDLVNKFYTFASLCNFSNQVMFEVPIDISG</sequence>
<dbReference type="InterPro" id="IPR053916">
    <property type="entry name" value="DUF6978"/>
</dbReference>
<name>A0ABW7DRM4_9FIRM</name>
<keyword evidence="2" id="KW-1185">Reference proteome</keyword>
<evidence type="ECO:0000313" key="2">
    <source>
        <dbReference type="Proteomes" id="UP001605989"/>
    </source>
</evidence>
<proteinExistence type="predicted"/>
<dbReference type="Proteomes" id="UP001605989">
    <property type="component" value="Unassembled WGS sequence"/>
</dbReference>
<accession>A0ABW7DRM4</accession>